<comment type="caution">
    <text evidence="2">The sequence shown here is derived from an EMBL/GenBank/DDBJ whole genome shotgun (WGS) entry which is preliminary data.</text>
</comment>
<dbReference type="EMBL" id="CAJOBZ010000016">
    <property type="protein sequence ID" value="CAF4851437.1"/>
    <property type="molecule type" value="Genomic_DNA"/>
</dbReference>
<dbReference type="Proteomes" id="UP000663880">
    <property type="component" value="Unassembled WGS sequence"/>
</dbReference>
<sequence length="69" mass="8192">MSMHQSKQHQKRIRKEHAVNNRNGRKGYPDILRNAISIPDKIPIFYWKIVRADLQRQWTPDLALILNTA</sequence>
<dbReference type="AlphaFoldDB" id="A0A821S681"/>
<reference evidence="2" key="1">
    <citation type="submission" date="2021-02" db="EMBL/GenBank/DDBJ databases">
        <authorList>
            <person name="Steward A R."/>
        </authorList>
    </citation>
    <scope>NUCLEOTIDE SEQUENCE</scope>
</reference>
<evidence type="ECO:0000313" key="2">
    <source>
        <dbReference type="EMBL" id="CAF4851437.1"/>
    </source>
</evidence>
<organism evidence="2 3">
    <name type="scientific">Pieris macdunnoughi</name>
    <dbReference type="NCBI Taxonomy" id="345717"/>
    <lineage>
        <taxon>Eukaryota</taxon>
        <taxon>Metazoa</taxon>
        <taxon>Ecdysozoa</taxon>
        <taxon>Arthropoda</taxon>
        <taxon>Hexapoda</taxon>
        <taxon>Insecta</taxon>
        <taxon>Pterygota</taxon>
        <taxon>Neoptera</taxon>
        <taxon>Endopterygota</taxon>
        <taxon>Lepidoptera</taxon>
        <taxon>Glossata</taxon>
        <taxon>Ditrysia</taxon>
        <taxon>Papilionoidea</taxon>
        <taxon>Pieridae</taxon>
        <taxon>Pierinae</taxon>
        <taxon>Pieris</taxon>
    </lineage>
</organism>
<feature type="region of interest" description="Disordered" evidence="1">
    <location>
        <begin position="1"/>
        <end position="25"/>
    </location>
</feature>
<evidence type="ECO:0000256" key="1">
    <source>
        <dbReference type="SAM" id="MobiDB-lite"/>
    </source>
</evidence>
<keyword evidence="3" id="KW-1185">Reference proteome</keyword>
<gene>
    <name evidence="2" type="ORF">PMACD_LOCUS7094</name>
</gene>
<accession>A0A821S681</accession>
<proteinExistence type="predicted"/>
<evidence type="ECO:0000313" key="3">
    <source>
        <dbReference type="Proteomes" id="UP000663880"/>
    </source>
</evidence>
<feature type="compositionally biased region" description="Basic residues" evidence="1">
    <location>
        <begin position="1"/>
        <end position="15"/>
    </location>
</feature>
<name>A0A821S681_9NEOP</name>
<protein>
    <submittedName>
        <fullName evidence="2">Uncharacterized protein</fullName>
    </submittedName>
</protein>